<evidence type="ECO:0000313" key="3">
    <source>
        <dbReference type="Proteomes" id="UP001153269"/>
    </source>
</evidence>
<reference evidence="2" key="1">
    <citation type="submission" date="2020-03" db="EMBL/GenBank/DDBJ databases">
        <authorList>
            <person name="Weist P."/>
        </authorList>
    </citation>
    <scope>NUCLEOTIDE SEQUENCE</scope>
</reference>
<feature type="region of interest" description="Disordered" evidence="1">
    <location>
        <begin position="69"/>
        <end position="90"/>
    </location>
</feature>
<keyword evidence="3" id="KW-1185">Reference proteome</keyword>
<feature type="compositionally biased region" description="Basic and acidic residues" evidence="1">
    <location>
        <begin position="75"/>
        <end position="90"/>
    </location>
</feature>
<dbReference type="Proteomes" id="UP001153269">
    <property type="component" value="Unassembled WGS sequence"/>
</dbReference>
<name>A0A9N7U194_PLEPL</name>
<dbReference type="AlphaFoldDB" id="A0A9N7U194"/>
<sequence>MSRRAGRNSSDGGDLTEHFDELVSASHFHQGTRRNSTPVSTILCNTRGVKLALVEKFEWWAKRGFQRHLTGGHHAGKDRQGSGETPRRSGRLFLKEERLAARNKIGFPYNLWPGAK</sequence>
<accession>A0A9N7U194</accession>
<evidence type="ECO:0000313" key="2">
    <source>
        <dbReference type="EMBL" id="CAB1422678.1"/>
    </source>
</evidence>
<protein>
    <submittedName>
        <fullName evidence="2">Uncharacterized protein</fullName>
    </submittedName>
</protein>
<dbReference type="EMBL" id="CADEAL010000602">
    <property type="protein sequence ID" value="CAB1422678.1"/>
    <property type="molecule type" value="Genomic_DNA"/>
</dbReference>
<organism evidence="2 3">
    <name type="scientific">Pleuronectes platessa</name>
    <name type="common">European plaice</name>
    <dbReference type="NCBI Taxonomy" id="8262"/>
    <lineage>
        <taxon>Eukaryota</taxon>
        <taxon>Metazoa</taxon>
        <taxon>Chordata</taxon>
        <taxon>Craniata</taxon>
        <taxon>Vertebrata</taxon>
        <taxon>Euteleostomi</taxon>
        <taxon>Actinopterygii</taxon>
        <taxon>Neopterygii</taxon>
        <taxon>Teleostei</taxon>
        <taxon>Neoteleostei</taxon>
        <taxon>Acanthomorphata</taxon>
        <taxon>Carangaria</taxon>
        <taxon>Pleuronectiformes</taxon>
        <taxon>Pleuronectoidei</taxon>
        <taxon>Pleuronectidae</taxon>
        <taxon>Pleuronectes</taxon>
    </lineage>
</organism>
<evidence type="ECO:0000256" key="1">
    <source>
        <dbReference type="SAM" id="MobiDB-lite"/>
    </source>
</evidence>
<gene>
    <name evidence="2" type="ORF">PLEPLA_LOCUS10596</name>
</gene>
<proteinExistence type="predicted"/>
<comment type="caution">
    <text evidence="2">The sequence shown here is derived from an EMBL/GenBank/DDBJ whole genome shotgun (WGS) entry which is preliminary data.</text>
</comment>